<comment type="caution">
    <text evidence="2">The sequence shown here is derived from an EMBL/GenBank/DDBJ whole genome shotgun (WGS) entry which is preliminary data.</text>
</comment>
<dbReference type="Pfam" id="PF12679">
    <property type="entry name" value="ABC2_membrane_2"/>
    <property type="match status" value="1"/>
</dbReference>
<organism evidence="2 3">
    <name type="scientific">Thermogemmatispora tikiterensis</name>
    <dbReference type="NCBI Taxonomy" id="1825093"/>
    <lineage>
        <taxon>Bacteria</taxon>
        <taxon>Bacillati</taxon>
        <taxon>Chloroflexota</taxon>
        <taxon>Ktedonobacteria</taxon>
        <taxon>Thermogemmatisporales</taxon>
        <taxon>Thermogemmatisporaceae</taxon>
        <taxon>Thermogemmatispora</taxon>
    </lineage>
</organism>
<protein>
    <recommendedName>
        <fullName evidence="4">ABC transporter permease</fullName>
    </recommendedName>
</protein>
<sequence>MGWLVIARFTLKEIVRRRIFLAVVVLTVLLLGLFTLLLNALVDNLRQAQPENMDLLLLGIGALMAVLASWSVYLQSSLMTLLLTAGMLSAEIEAGTLAVIVPKPLHRVEIVFGKWLAYALVLGGYTAVLELGFLGVIYWKTGYWPDGMAQALGLLELGMLCLLALLTVGSASLPTLANGAIAALLFLATPIASFAQVVTQITGESTTVDRIKTLFELLMPSDALWHAASAALLPPVAQDLIGLHQVQNLPIIGAEALTPAMGLWVALYIVVLPLLGMLRFAHRDL</sequence>
<dbReference type="EMBL" id="MCIF01000002">
    <property type="protein sequence ID" value="RAQ95340.1"/>
    <property type="molecule type" value="Genomic_DNA"/>
</dbReference>
<accession>A0A328VHV0</accession>
<keyword evidence="1" id="KW-0812">Transmembrane</keyword>
<feature type="transmembrane region" description="Helical" evidence="1">
    <location>
        <begin position="261"/>
        <end position="281"/>
    </location>
</feature>
<dbReference type="RefSeq" id="WP_112427987.1">
    <property type="nucleotide sequence ID" value="NZ_MCIF01000002.1"/>
</dbReference>
<dbReference type="OrthoDB" id="5146022at2"/>
<reference evidence="2 3" key="1">
    <citation type="submission" date="2016-08" db="EMBL/GenBank/DDBJ databases">
        <title>Analysis of Carbohydrate Active Enzymes in Thermogemmatispora T81 Reveals Carbohydrate Degradation Ability.</title>
        <authorList>
            <person name="Tomazini A."/>
            <person name="Lal S."/>
            <person name="Stott M."/>
            <person name="Henrissat B."/>
            <person name="Polikarpov I."/>
            <person name="Sparling R."/>
            <person name="Levin D.B."/>
        </authorList>
    </citation>
    <scope>NUCLEOTIDE SEQUENCE [LARGE SCALE GENOMIC DNA]</scope>
    <source>
        <strain evidence="2 3">T81</strain>
    </source>
</reference>
<feature type="transmembrane region" description="Helical" evidence="1">
    <location>
        <begin position="151"/>
        <end position="173"/>
    </location>
</feature>
<dbReference type="GO" id="GO:0140359">
    <property type="term" value="F:ABC-type transporter activity"/>
    <property type="evidence" value="ECO:0007669"/>
    <property type="project" value="InterPro"/>
</dbReference>
<evidence type="ECO:0000313" key="3">
    <source>
        <dbReference type="Proteomes" id="UP000248706"/>
    </source>
</evidence>
<keyword evidence="1" id="KW-0472">Membrane</keyword>
<feature type="transmembrane region" description="Helical" evidence="1">
    <location>
        <begin position="54"/>
        <end position="74"/>
    </location>
</feature>
<feature type="transmembrane region" description="Helical" evidence="1">
    <location>
        <begin position="115"/>
        <end position="139"/>
    </location>
</feature>
<dbReference type="PANTHER" id="PTHR43471">
    <property type="entry name" value="ABC TRANSPORTER PERMEASE"/>
    <property type="match status" value="1"/>
</dbReference>
<evidence type="ECO:0000313" key="2">
    <source>
        <dbReference type="EMBL" id="RAQ95340.1"/>
    </source>
</evidence>
<keyword evidence="3" id="KW-1185">Reference proteome</keyword>
<dbReference type="GO" id="GO:0005886">
    <property type="term" value="C:plasma membrane"/>
    <property type="evidence" value="ECO:0007669"/>
    <property type="project" value="UniProtKB-SubCell"/>
</dbReference>
<feature type="transmembrane region" description="Helical" evidence="1">
    <location>
        <begin position="179"/>
        <end position="202"/>
    </location>
</feature>
<gene>
    <name evidence="2" type="ORF">A4R35_07315</name>
</gene>
<name>A0A328VHV0_9CHLR</name>
<evidence type="ECO:0008006" key="4">
    <source>
        <dbReference type="Google" id="ProtNLM"/>
    </source>
</evidence>
<keyword evidence="1" id="KW-1133">Transmembrane helix</keyword>
<evidence type="ECO:0000256" key="1">
    <source>
        <dbReference type="SAM" id="Phobius"/>
    </source>
</evidence>
<proteinExistence type="predicted"/>
<dbReference type="Proteomes" id="UP000248706">
    <property type="component" value="Unassembled WGS sequence"/>
</dbReference>
<dbReference type="AlphaFoldDB" id="A0A328VHV0"/>
<feature type="transmembrane region" description="Helical" evidence="1">
    <location>
        <begin position="20"/>
        <end position="42"/>
    </location>
</feature>